<accession>A0A9D1K2Y0</accession>
<dbReference type="GO" id="GO:0090071">
    <property type="term" value="P:negative regulation of ribosome biogenesis"/>
    <property type="evidence" value="ECO:0007669"/>
    <property type="project" value="UniProtKB-UniRule"/>
</dbReference>
<dbReference type="EMBL" id="DVJO01000020">
    <property type="protein sequence ID" value="HIS82132.1"/>
    <property type="molecule type" value="Genomic_DNA"/>
</dbReference>
<keyword evidence="2" id="KW-0678">Repressor</keyword>
<comment type="function">
    <text evidence="2">Functions as a ribosomal silencing factor. Interacts with ribosomal protein uL14 (rplN), blocking formation of intersubunit bridge B8. Prevents association of the 30S and 50S ribosomal subunits and the formation of functional ribosomes, thus repressing translation.</text>
</comment>
<dbReference type="InterPro" id="IPR043519">
    <property type="entry name" value="NT_sf"/>
</dbReference>
<sequence length="130" mass="14991">MEQMTSHKFACVLAAMLDDKLGKDISILNISHVSSMADYFVIVTGDSTPHVKALMETVKERTKKELNRPPLRAENDAKNRWNLLDFGDVVVHILHKDERETYAIEKFWSNAFSIPESEWREEAKGYSKYS</sequence>
<dbReference type="HAMAP" id="MF_01477">
    <property type="entry name" value="Iojap_RsfS"/>
    <property type="match status" value="1"/>
</dbReference>
<organism evidence="3 4">
    <name type="scientific">Candidatus Scatenecus faecavium</name>
    <dbReference type="NCBI Taxonomy" id="2840915"/>
    <lineage>
        <taxon>Bacteria</taxon>
        <taxon>Candidatus Scatenecus</taxon>
    </lineage>
</organism>
<dbReference type="GO" id="GO:0042256">
    <property type="term" value="P:cytosolic ribosome assembly"/>
    <property type="evidence" value="ECO:0007669"/>
    <property type="project" value="UniProtKB-UniRule"/>
</dbReference>
<protein>
    <recommendedName>
        <fullName evidence="2">Ribosomal silencing factor RsfS</fullName>
    </recommendedName>
</protein>
<keyword evidence="2" id="KW-0810">Translation regulation</keyword>
<dbReference type="InterPro" id="IPR004394">
    <property type="entry name" value="Iojap/RsfS/C7orf30"/>
</dbReference>
<keyword evidence="2" id="KW-0963">Cytoplasm</keyword>
<reference evidence="3" key="1">
    <citation type="submission" date="2020-10" db="EMBL/GenBank/DDBJ databases">
        <authorList>
            <person name="Gilroy R."/>
        </authorList>
    </citation>
    <scope>NUCLEOTIDE SEQUENCE</scope>
    <source>
        <strain evidence="3">CHK152-2994</strain>
    </source>
</reference>
<dbReference type="GO" id="GO:0017148">
    <property type="term" value="P:negative regulation of translation"/>
    <property type="evidence" value="ECO:0007669"/>
    <property type="project" value="UniProtKB-UniRule"/>
</dbReference>
<evidence type="ECO:0000313" key="3">
    <source>
        <dbReference type="EMBL" id="HIS82132.1"/>
    </source>
</evidence>
<dbReference type="PANTHER" id="PTHR21043">
    <property type="entry name" value="IOJAP SUPERFAMILY ORTHOLOG"/>
    <property type="match status" value="1"/>
</dbReference>
<evidence type="ECO:0000256" key="1">
    <source>
        <dbReference type="ARBA" id="ARBA00010574"/>
    </source>
</evidence>
<comment type="similarity">
    <text evidence="1 2">Belongs to the Iojap/RsfS family.</text>
</comment>
<proteinExistence type="inferred from homology"/>
<comment type="caution">
    <text evidence="3">The sequence shown here is derived from an EMBL/GenBank/DDBJ whole genome shotgun (WGS) entry which is preliminary data.</text>
</comment>
<dbReference type="Pfam" id="PF02410">
    <property type="entry name" value="RsfS"/>
    <property type="match status" value="1"/>
</dbReference>
<evidence type="ECO:0000256" key="2">
    <source>
        <dbReference type="HAMAP-Rule" id="MF_01477"/>
    </source>
</evidence>
<evidence type="ECO:0000313" key="4">
    <source>
        <dbReference type="Proteomes" id="UP000824139"/>
    </source>
</evidence>
<comment type="subcellular location">
    <subcellularLocation>
        <location evidence="2">Cytoplasm</location>
    </subcellularLocation>
</comment>
<reference evidence="3" key="2">
    <citation type="journal article" date="2021" name="PeerJ">
        <title>Extensive microbial diversity within the chicken gut microbiome revealed by metagenomics and culture.</title>
        <authorList>
            <person name="Gilroy R."/>
            <person name="Ravi A."/>
            <person name="Getino M."/>
            <person name="Pursley I."/>
            <person name="Horton D.L."/>
            <person name="Alikhan N.F."/>
            <person name="Baker D."/>
            <person name="Gharbi K."/>
            <person name="Hall N."/>
            <person name="Watson M."/>
            <person name="Adriaenssens E.M."/>
            <person name="Foster-Nyarko E."/>
            <person name="Jarju S."/>
            <person name="Secka A."/>
            <person name="Antonio M."/>
            <person name="Oren A."/>
            <person name="Chaudhuri R.R."/>
            <person name="La Ragione R."/>
            <person name="Hildebrand F."/>
            <person name="Pallen M.J."/>
        </authorList>
    </citation>
    <scope>NUCLEOTIDE SEQUENCE</scope>
    <source>
        <strain evidence="3">CHK152-2994</strain>
    </source>
</reference>
<dbReference type="Gene3D" id="3.30.460.10">
    <property type="entry name" value="Beta Polymerase, domain 2"/>
    <property type="match status" value="1"/>
</dbReference>
<dbReference type="AlphaFoldDB" id="A0A9D1K2Y0"/>
<dbReference type="GO" id="GO:0005737">
    <property type="term" value="C:cytoplasm"/>
    <property type="evidence" value="ECO:0007669"/>
    <property type="project" value="UniProtKB-SubCell"/>
</dbReference>
<name>A0A9D1K2Y0_9BACT</name>
<gene>
    <name evidence="2 3" type="primary">rsfS</name>
    <name evidence="3" type="ORF">IAD41_00790</name>
</gene>
<comment type="subunit">
    <text evidence="2">Interacts with ribosomal protein uL14 (rplN).</text>
</comment>
<dbReference type="PANTHER" id="PTHR21043:SF0">
    <property type="entry name" value="MITOCHONDRIAL ASSEMBLY OF RIBOSOMAL LARGE SUBUNIT PROTEIN 1"/>
    <property type="match status" value="1"/>
</dbReference>
<dbReference type="GO" id="GO:0043023">
    <property type="term" value="F:ribosomal large subunit binding"/>
    <property type="evidence" value="ECO:0007669"/>
    <property type="project" value="TreeGrafter"/>
</dbReference>
<dbReference type="Proteomes" id="UP000824139">
    <property type="component" value="Unassembled WGS sequence"/>
</dbReference>
<dbReference type="SUPFAM" id="SSF81301">
    <property type="entry name" value="Nucleotidyltransferase"/>
    <property type="match status" value="1"/>
</dbReference>
<dbReference type="NCBIfam" id="TIGR00090">
    <property type="entry name" value="rsfS_iojap_ybeB"/>
    <property type="match status" value="1"/>
</dbReference>